<organism evidence="2 3">
    <name type="scientific">Brevundimonas diminuta</name>
    <name type="common">Pseudomonas diminuta</name>
    <dbReference type="NCBI Taxonomy" id="293"/>
    <lineage>
        <taxon>Bacteria</taxon>
        <taxon>Pseudomonadati</taxon>
        <taxon>Pseudomonadota</taxon>
        <taxon>Alphaproteobacteria</taxon>
        <taxon>Caulobacterales</taxon>
        <taxon>Caulobacteraceae</taxon>
        <taxon>Brevundimonas</taxon>
    </lineage>
</organism>
<dbReference type="SUPFAM" id="SSF51556">
    <property type="entry name" value="Metallo-dependent hydrolases"/>
    <property type="match status" value="1"/>
</dbReference>
<reference evidence="2 3" key="1">
    <citation type="submission" date="2017-06" db="EMBL/GenBank/DDBJ databases">
        <title>Biodegradation of gentamicin by bacterial consortia AMQD4 in synthetic medium and raw gentamicin sewage.</title>
        <authorList>
            <person name="Chang H."/>
            <person name="Feng Y."/>
            <person name="Li Z."/>
            <person name="Xue J."/>
            <person name="Cheng D."/>
        </authorList>
    </citation>
    <scope>NUCLEOTIDE SEQUENCE [LARGE SCALE GENOMIC DNA]</scope>
    <source>
        <strain evidence="2 3">BZC3</strain>
    </source>
</reference>
<dbReference type="PANTHER" id="PTHR22642:SF2">
    <property type="entry name" value="PROTEIN LONG AFTER FAR-RED 3"/>
    <property type="match status" value="1"/>
</dbReference>
<reference evidence="2 3" key="2">
    <citation type="submission" date="2017-06" db="EMBL/GenBank/DDBJ databases">
        <authorList>
            <person name="Kim H.J."/>
            <person name="Triplett B.A."/>
        </authorList>
    </citation>
    <scope>NUCLEOTIDE SEQUENCE [LARGE SCALE GENOMIC DNA]</scope>
    <source>
        <strain evidence="2 3">BZC3</strain>
    </source>
</reference>
<name>A0A1Z3LYM4_BREDI</name>
<evidence type="ECO:0000259" key="1">
    <source>
        <dbReference type="Pfam" id="PF07969"/>
    </source>
</evidence>
<dbReference type="EMBL" id="CP021995">
    <property type="protein sequence ID" value="ASD27282.1"/>
    <property type="molecule type" value="Genomic_DNA"/>
</dbReference>
<dbReference type="CDD" id="cd01300">
    <property type="entry name" value="YtcJ_like"/>
    <property type="match status" value="1"/>
</dbReference>
<keyword evidence="2" id="KW-0378">Hydrolase</keyword>
<feature type="domain" description="Amidohydrolase 3" evidence="1">
    <location>
        <begin position="93"/>
        <end position="574"/>
    </location>
</feature>
<dbReference type="Gene3D" id="3.20.20.140">
    <property type="entry name" value="Metal-dependent hydrolases"/>
    <property type="match status" value="1"/>
</dbReference>
<dbReference type="STRING" id="293.GCA_000988015_01560"/>
<evidence type="ECO:0000313" key="3">
    <source>
        <dbReference type="Proteomes" id="UP000197024"/>
    </source>
</evidence>
<dbReference type="GO" id="GO:0016810">
    <property type="term" value="F:hydrolase activity, acting on carbon-nitrogen (but not peptide) bonds"/>
    <property type="evidence" value="ECO:0007669"/>
    <property type="project" value="InterPro"/>
</dbReference>
<dbReference type="InterPro" id="IPR033932">
    <property type="entry name" value="YtcJ-like"/>
</dbReference>
<sequence>MMRAGSLDAKPGCGSPAPRLEALMIRTLKTLSLAAVLMLAAAPAAYAQNLLIRGGPIHTGDEARPTAEVVVVRDGRIAYVGAANGAPSAEGLEVVDLKGAALFPGFTDGHAHLDGIGWRETTLNLEGSASVVEAMQRLSAWAEAHPEGVIVGRGWIETHWPEKRFLTAADLDTAAPGRIVMLTRADGHAVAVSSAAMKAAGIDASTPSPSGGDILKGPDGRPTGLLVDASGDLISGLAPQADAAATRAAYRAGFDVYARYGWTGIHFMSAPWKDVPLLEQMARDGEATARVYNNIDMGDARALMAGGPRDAGDGLVITRAIKFYADGALGSRGAKLFEPYSDRPDTTGLMRTSREEVMPLYQEALRTGVQIATHAIGDQGNHDVAAWYEEALRSVPKAEWKLADPRWRIEHAQIIRPSDYHYFDELPIIASMQPSHAIGDLHFAADRLGDARLDGAYAWHTLVDRGVIVVGGSDAPVERGDPLIEFYAAVARRDLNGFQGPDWRPNEAVDRATALKMFTLWPAYASFREDELGTIAVGKRGDFTAFDIDLMTVPAADIPKGRAVLTVVGGRIVHRAD</sequence>
<evidence type="ECO:0000313" key="2">
    <source>
        <dbReference type="EMBL" id="ASD27282.1"/>
    </source>
</evidence>
<dbReference type="Proteomes" id="UP000197024">
    <property type="component" value="Chromosome"/>
</dbReference>
<dbReference type="InterPro" id="IPR011059">
    <property type="entry name" value="Metal-dep_hydrolase_composite"/>
</dbReference>
<dbReference type="SUPFAM" id="SSF51338">
    <property type="entry name" value="Composite domain of metallo-dependent hydrolases"/>
    <property type="match status" value="1"/>
</dbReference>
<dbReference type="InterPro" id="IPR013108">
    <property type="entry name" value="Amidohydro_3"/>
</dbReference>
<dbReference type="InterPro" id="IPR032466">
    <property type="entry name" value="Metal_Hydrolase"/>
</dbReference>
<gene>
    <name evidence="2" type="ORF">CD943_10525</name>
</gene>
<dbReference type="PANTHER" id="PTHR22642">
    <property type="entry name" value="IMIDAZOLONEPROPIONASE"/>
    <property type="match status" value="1"/>
</dbReference>
<proteinExistence type="predicted"/>
<protein>
    <submittedName>
        <fullName evidence="2">Amidohydrolase</fullName>
    </submittedName>
</protein>
<dbReference type="Gene3D" id="3.10.310.70">
    <property type="match status" value="1"/>
</dbReference>
<accession>A0A1Z3LYM4</accession>
<dbReference type="Pfam" id="PF07969">
    <property type="entry name" value="Amidohydro_3"/>
    <property type="match status" value="1"/>
</dbReference>
<dbReference type="AlphaFoldDB" id="A0A1Z3LYM4"/>
<dbReference type="Gene3D" id="2.30.40.10">
    <property type="entry name" value="Urease, subunit C, domain 1"/>
    <property type="match status" value="1"/>
</dbReference>